<organism evidence="2 3">
    <name type="scientific">Brassica carinata</name>
    <name type="common">Ethiopian mustard</name>
    <name type="synonym">Abyssinian cabbage</name>
    <dbReference type="NCBI Taxonomy" id="52824"/>
    <lineage>
        <taxon>Eukaryota</taxon>
        <taxon>Viridiplantae</taxon>
        <taxon>Streptophyta</taxon>
        <taxon>Embryophyta</taxon>
        <taxon>Tracheophyta</taxon>
        <taxon>Spermatophyta</taxon>
        <taxon>Magnoliopsida</taxon>
        <taxon>eudicotyledons</taxon>
        <taxon>Gunneridae</taxon>
        <taxon>Pentapetalae</taxon>
        <taxon>rosids</taxon>
        <taxon>malvids</taxon>
        <taxon>Brassicales</taxon>
        <taxon>Brassicaceae</taxon>
        <taxon>Brassiceae</taxon>
        <taxon>Brassica</taxon>
    </lineage>
</organism>
<accession>A0A8X7NUV4</accession>
<proteinExistence type="predicted"/>
<protein>
    <submittedName>
        <fullName evidence="2">Uncharacterized protein</fullName>
    </submittedName>
</protein>
<name>A0A8X7NUV4_BRACI</name>
<keyword evidence="3" id="KW-1185">Reference proteome</keyword>
<feature type="transmembrane region" description="Helical" evidence="1">
    <location>
        <begin position="38"/>
        <end position="57"/>
    </location>
</feature>
<evidence type="ECO:0000313" key="3">
    <source>
        <dbReference type="Proteomes" id="UP000886595"/>
    </source>
</evidence>
<evidence type="ECO:0000256" key="1">
    <source>
        <dbReference type="SAM" id="Phobius"/>
    </source>
</evidence>
<reference evidence="2 3" key="1">
    <citation type="submission" date="2020-02" db="EMBL/GenBank/DDBJ databases">
        <authorList>
            <person name="Ma Q."/>
            <person name="Huang Y."/>
            <person name="Song X."/>
            <person name="Pei D."/>
        </authorList>
    </citation>
    <scope>NUCLEOTIDE SEQUENCE [LARGE SCALE GENOMIC DNA]</scope>
    <source>
        <strain evidence="2">Sxm20200214</strain>
        <tissue evidence="2">Leaf</tissue>
    </source>
</reference>
<keyword evidence="1" id="KW-1133">Transmembrane helix</keyword>
<keyword evidence="1" id="KW-0812">Transmembrane</keyword>
<keyword evidence="1" id="KW-0472">Membrane</keyword>
<dbReference type="EMBL" id="JAAMPC010001593">
    <property type="protein sequence ID" value="KAG2239696.1"/>
    <property type="molecule type" value="Genomic_DNA"/>
</dbReference>
<sequence length="96" mass="11055">MEDIGNFVSIICVDEARIEGILDEVDHTNGRFVVKNGKIFTCLLFMVYAFHISFLLCSSLQRSYLVFLLVQQETLEVKEESLVDLRSRHHSTSMDL</sequence>
<dbReference type="AlphaFoldDB" id="A0A8X7NUV4"/>
<gene>
    <name evidence="2" type="ORF">Bca52824_091535</name>
</gene>
<comment type="caution">
    <text evidence="2">The sequence shown here is derived from an EMBL/GenBank/DDBJ whole genome shotgun (WGS) entry which is preliminary data.</text>
</comment>
<evidence type="ECO:0000313" key="2">
    <source>
        <dbReference type="EMBL" id="KAG2239696.1"/>
    </source>
</evidence>
<dbReference type="Proteomes" id="UP000886595">
    <property type="component" value="Unassembled WGS sequence"/>
</dbReference>